<reference evidence="1" key="1">
    <citation type="journal article" date="2019" name="bioRxiv">
        <title>The Genome of the Zebra Mussel, Dreissena polymorpha: A Resource for Invasive Species Research.</title>
        <authorList>
            <person name="McCartney M.A."/>
            <person name="Auch B."/>
            <person name="Kono T."/>
            <person name="Mallez S."/>
            <person name="Zhang Y."/>
            <person name="Obille A."/>
            <person name="Becker A."/>
            <person name="Abrahante J.E."/>
            <person name="Garbe J."/>
            <person name="Badalamenti J.P."/>
            <person name="Herman A."/>
            <person name="Mangelson H."/>
            <person name="Liachko I."/>
            <person name="Sullivan S."/>
            <person name="Sone E.D."/>
            <person name="Koren S."/>
            <person name="Silverstein K.A.T."/>
            <person name="Beckman K.B."/>
            <person name="Gohl D.M."/>
        </authorList>
    </citation>
    <scope>NUCLEOTIDE SEQUENCE</scope>
    <source>
        <strain evidence="1">Duluth1</strain>
        <tissue evidence="1">Whole animal</tissue>
    </source>
</reference>
<keyword evidence="2" id="KW-1185">Reference proteome</keyword>
<dbReference type="AlphaFoldDB" id="A0A9D4IU54"/>
<gene>
    <name evidence="1" type="ORF">DPMN_162247</name>
</gene>
<proteinExistence type="predicted"/>
<dbReference type="EMBL" id="JAIWYP010000008">
    <property type="protein sequence ID" value="KAH3784293.1"/>
    <property type="molecule type" value="Genomic_DNA"/>
</dbReference>
<sequence length="63" mass="6735">MLAEYLSGGLRVIHGSSKSMSTGSLIVSPEIPLTHEQFLWQGGDLGRLQGIPSIYAPPSRSPL</sequence>
<name>A0A9D4IU54_DREPO</name>
<dbReference type="Proteomes" id="UP000828390">
    <property type="component" value="Unassembled WGS sequence"/>
</dbReference>
<accession>A0A9D4IU54</accession>
<comment type="caution">
    <text evidence="1">The sequence shown here is derived from an EMBL/GenBank/DDBJ whole genome shotgun (WGS) entry which is preliminary data.</text>
</comment>
<evidence type="ECO:0000313" key="2">
    <source>
        <dbReference type="Proteomes" id="UP000828390"/>
    </source>
</evidence>
<protein>
    <submittedName>
        <fullName evidence="1">Uncharacterized protein</fullName>
    </submittedName>
</protein>
<organism evidence="1 2">
    <name type="scientific">Dreissena polymorpha</name>
    <name type="common">Zebra mussel</name>
    <name type="synonym">Mytilus polymorpha</name>
    <dbReference type="NCBI Taxonomy" id="45954"/>
    <lineage>
        <taxon>Eukaryota</taxon>
        <taxon>Metazoa</taxon>
        <taxon>Spiralia</taxon>
        <taxon>Lophotrochozoa</taxon>
        <taxon>Mollusca</taxon>
        <taxon>Bivalvia</taxon>
        <taxon>Autobranchia</taxon>
        <taxon>Heteroconchia</taxon>
        <taxon>Euheterodonta</taxon>
        <taxon>Imparidentia</taxon>
        <taxon>Neoheterodontei</taxon>
        <taxon>Myida</taxon>
        <taxon>Dreissenoidea</taxon>
        <taxon>Dreissenidae</taxon>
        <taxon>Dreissena</taxon>
    </lineage>
</organism>
<reference evidence="1" key="2">
    <citation type="submission" date="2020-11" db="EMBL/GenBank/DDBJ databases">
        <authorList>
            <person name="McCartney M.A."/>
            <person name="Auch B."/>
            <person name="Kono T."/>
            <person name="Mallez S."/>
            <person name="Becker A."/>
            <person name="Gohl D.M."/>
            <person name="Silverstein K.A.T."/>
            <person name="Koren S."/>
            <person name="Bechman K.B."/>
            <person name="Herman A."/>
            <person name="Abrahante J.E."/>
            <person name="Garbe J."/>
        </authorList>
    </citation>
    <scope>NUCLEOTIDE SEQUENCE</scope>
    <source>
        <strain evidence="1">Duluth1</strain>
        <tissue evidence="1">Whole animal</tissue>
    </source>
</reference>
<evidence type="ECO:0000313" key="1">
    <source>
        <dbReference type="EMBL" id="KAH3784293.1"/>
    </source>
</evidence>